<dbReference type="RefSeq" id="WP_090150265.1">
    <property type="nucleotide sequence ID" value="NZ_FNAN01000007.1"/>
</dbReference>
<comment type="similarity">
    <text evidence="2">Belongs to the SusD family.</text>
</comment>
<gene>
    <name evidence="9" type="ORF">SAMN04487996_107158</name>
</gene>
<dbReference type="InterPro" id="IPR033985">
    <property type="entry name" value="SusD-like_N"/>
</dbReference>
<dbReference type="Pfam" id="PF07980">
    <property type="entry name" value="SusD_RagB"/>
    <property type="match status" value="1"/>
</dbReference>
<accession>A0A1G7G876</accession>
<feature type="domain" description="RagB/SusD" evidence="7">
    <location>
        <begin position="323"/>
        <end position="517"/>
    </location>
</feature>
<evidence type="ECO:0000256" key="5">
    <source>
        <dbReference type="ARBA" id="ARBA00023237"/>
    </source>
</evidence>
<protein>
    <submittedName>
        <fullName evidence="9">Starch-binding associating with outer membrane</fullName>
    </submittedName>
</protein>
<dbReference type="AlphaFoldDB" id="A0A1G7G876"/>
<dbReference type="Gene3D" id="1.25.40.390">
    <property type="match status" value="1"/>
</dbReference>
<evidence type="ECO:0000256" key="3">
    <source>
        <dbReference type="ARBA" id="ARBA00022729"/>
    </source>
</evidence>
<evidence type="ECO:0000313" key="10">
    <source>
        <dbReference type="Proteomes" id="UP000198748"/>
    </source>
</evidence>
<evidence type="ECO:0000256" key="2">
    <source>
        <dbReference type="ARBA" id="ARBA00006275"/>
    </source>
</evidence>
<dbReference type="GO" id="GO:0009279">
    <property type="term" value="C:cell outer membrane"/>
    <property type="evidence" value="ECO:0007669"/>
    <property type="project" value="UniProtKB-SubCell"/>
</dbReference>
<dbReference type="PROSITE" id="PS51257">
    <property type="entry name" value="PROKAR_LIPOPROTEIN"/>
    <property type="match status" value="1"/>
</dbReference>
<proteinExistence type="inferred from homology"/>
<dbReference type="OrthoDB" id="5694214at2"/>
<keyword evidence="3 6" id="KW-0732">Signal</keyword>
<comment type="subcellular location">
    <subcellularLocation>
        <location evidence="1">Cell outer membrane</location>
    </subcellularLocation>
</comment>
<dbReference type="CDD" id="cd08977">
    <property type="entry name" value="SusD"/>
    <property type="match status" value="1"/>
</dbReference>
<feature type="chain" id="PRO_5011632005" evidence="6">
    <location>
        <begin position="19"/>
        <end position="517"/>
    </location>
</feature>
<dbReference type="InterPro" id="IPR011990">
    <property type="entry name" value="TPR-like_helical_dom_sf"/>
</dbReference>
<dbReference type="Proteomes" id="UP000198748">
    <property type="component" value="Unassembled WGS sequence"/>
</dbReference>
<evidence type="ECO:0000313" key="9">
    <source>
        <dbReference type="EMBL" id="SDE84239.1"/>
    </source>
</evidence>
<dbReference type="EMBL" id="FNAN01000007">
    <property type="protein sequence ID" value="SDE84239.1"/>
    <property type="molecule type" value="Genomic_DNA"/>
</dbReference>
<keyword evidence="10" id="KW-1185">Reference proteome</keyword>
<keyword evidence="4" id="KW-0472">Membrane</keyword>
<organism evidence="9 10">
    <name type="scientific">Dyadobacter soli</name>
    <dbReference type="NCBI Taxonomy" id="659014"/>
    <lineage>
        <taxon>Bacteria</taxon>
        <taxon>Pseudomonadati</taxon>
        <taxon>Bacteroidota</taxon>
        <taxon>Cytophagia</taxon>
        <taxon>Cytophagales</taxon>
        <taxon>Spirosomataceae</taxon>
        <taxon>Dyadobacter</taxon>
    </lineage>
</organism>
<dbReference type="InterPro" id="IPR012944">
    <property type="entry name" value="SusD_RagB_dom"/>
</dbReference>
<evidence type="ECO:0000256" key="6">
    <source>
        <dbReference type="SAM" id="SignalP"/>
    </source>
</evidence>
<dbReference type="STRING" id="659014.SAMN04487996_107158"/>
<evidence type="ECO:0000259" key="8">
    <source>
        <dbReference type="Pfam" id="PF14322"/>
    </source>
</evidence>
<sequence>MIRSIKITKQKAFSAAMAALALLGGSGCENSLQEKVYSQVATDDFYKTLDQAQLGLNGVYNYLWNDNYRDGQWVTLGDVTAFTLIGGGSANGSGDRSGIQNEWNTYSWTPDAVELVTAWDYFYQVINRANTLIDKMEAAEFQGKDKVLGEAKFLRAFFYFNLVRMFGGVPLHIKATTDLSEVEKPRSSEEEVYAQIVADLNASVELLSPLNRADITAGRATAISATALLSKVYLQQRKWKEAAAEAKKVMDSGVFNLFEDYENINNPDFQNTKEHIFSIQHGGNANSTSQMYQTRMIYLFGPPAQTINGTNVQFHVLKDLVIFQARKAFFAETPDTYRKWQSVRQKMPYYYKNGTKELVRDTVTMYAPFLTKFHRIDFATGYLKEGVNYPLIRYADMLLTYAEAINETDGPTAAAFEALNQVRRRARAAGTAFEQPATVYPDLKGLTKEQFRDAVLKERAQEFVGEGHFRWDLIRHNRLVSTAQANGVTAAAEKHNLFPIPTQQISRNSQIKQNPGY</sequence>
<keyword evidence="5" id="KW-0998">Cell outer membrane</keyword>
<evidence type="ECO:0000259" key="7">
    <source>
        <dbReference type="Pfam" id="PF07980"/>
    </source>
</evidence>
<dbReference type="SUPFAM" id="SSF48452">
    <property type="entry name" value="TPR-like"/>
    <property type="match status" value="1"/>
</dbReference>
<dbReference type="Pfam" id="PF14322">
    <property type="entry name" value="SusD-like_3"/>
    <property type="match status" value="1"/>
</dbReference>
<evidence type="ECO:0000256" key="4">
    <source>
        <dbReference type="ARBA" id="ARBA00023136"/>
    </source>
</evidence>
<feature type="domain" description="SusD-like N-terminal" evidence="8">
    <location>
        <begin position="101"/>
        <end position="234"/>
    </location>
</feature>
<reference evidence="10" key="1">
    <citation type="submission" date="2016-10" db="EMBL/GenBank/DDBJ databases">
        <authorList>
            <person name="Varghese N."/>
            <person name="Submissions S."/>
        </authorList>
    </citation>
    <scope>NUCLEOTIDE SEQUENCE [LARGE SCALE GENOMIC DNA]</scope>
    <source>
        <strain evidence="10">DSM 25329</strain>
    </source>
</reference>
<feature type="signal peptide" evidence="6">
    <location>
        <begin position="1"/>
        <end position="18"/>
    </location>
</feature>
<evidence type="ECO:0000256" key="1">
    <source>
        <dbReference type="ARBA" id="ARBA00004442"/>
    </source>
</evidence>
<name>A0A1G7G876_9BACT</name>